<comment type="similarity">
    <text evidence="4">Belongs to the NAD(P)-dependent epimerase/dehydratase family.</text>
</comment>
<dbReference type="GO" id="GO:0006012">
    <property type="term" value="P:galactose metabolic process"/>
    <property type="evidence" value="ECO:0007669"/>
    <property type="project" value="UniProtKB-UniPathway"/>
</dbReference>
<evidence type="ECO:0000259" key="12">
    <source>
        <dbReference type="Pfam" id="PF01370"/>
    </source>
</evidence>
<dbReference type="SUPFAM" id="SSF51735">
    <property type="entry name" value="NAD(P)-binding Rossmann-fold domains"/>
    <property type="match status" value="1"/>
</dbReference>
<dbReference type="AlphaFoldDB" id="A0A2W7NK99"/>
<evidence type="ECO:0000256" key="9">
    <source>
        <dbReference type="ARBA" id="ARBA00023277"/>
    </source>
</evidence>
<dbReference type="PANTHER" id="PTHR43725">
    <property type="entry name" value="UDP-GLUCOSE 4-EPIMERASE"/>
    <property type="match status" value="1"/>
</dbReference>
<dbReference type="RefSeq" id="WP_111536896.1">
    <property type="nucleotide sequence ID" value="NZ_QKZL01000005.1"/>
</dbReference>
<evidence type="ECO:0000256" key="3">
    <source>
        <dbReference type="ARBA" id="ARBA00004947"/>
    </source>
</evidence>
<keyword evidence="14" id="KW-1185">Reference proteome</keyword>
<proteinExistence type="inferred from homology"/>
<evidence type="ECO:0000256" key="5">
    <source>
        <dbReference type="ARBA" id="ARBA00013189"/>
    </source>
</evidence>
<dbReference type="GO" id="GO:0003978">
    <property type="term" value="F:UDP-glucose 4-epimerase activity"/>
    <property type="evidence" value="ECO:0007669"/>
    <property type="project" value="UniProtKB-EC"/>
</dbReference>
<dbReference type="Gene3D" id="3.40.50.720">
    <property type="entry name" value="NAD(P)-binding Rossmann-like Domain"/>
    <property type="match status" value="1"/>
</dbReference>
<dbReference type="InterPro" id="IPR001509">
    <property type="entry name" value="Epimerase_deHydtase"/>
</dbReference>
<reference evidence="13 14" key="1">
    <citation type="submission" date="2018-06" db="EMBL/GenBank/DDBJ databases">
        <title>Genomic Encyclopedia of Archaeal and Bacterial Type Strains, Phase II (KMG-II): from individual species to whole genera.</title>
        <authorList>
            <person name="Goeker M."/>
        </authorList>
    </citation>
    <scope>NUCLEOTIDE SEQUENCE [LARGE SCALE GENOMIC DNA]</scope>
    <source>
        <strain evidence="13 14">DSM 22009</strain>
    </source>
</reference>
<dbReference type="Gene3D" id="3.90.25.10">
    <property type="entry name" value="UDP-galactose 4-epimerase, domain 1"/>
    <property type="match status" value="1"/>
</dbReference>
<dbReference type="PROSITE" id="PS51257">
    <property type="entry name" value="PROKAR_LIPOPROTEIN"/>
    <property type="match status" value="1"/>
</dbReference>
<comment type="caution">
    <text evidence="13">The sequence shown here is derived from an EMBL/GenBank/DDBJ whole genome shotgun (WGS) entry which is preliminary data.</text>
</comment>
<dbReference type="OrthoDB" id="9801785at2"/>
<dbReference type="Pfam" id="PF01370">
    <property type="entry name" value="Epimerase"/>
    <property type="match status" value="1"/>
</dbReference>
<dbReference type="InterPro" id="IPR005886">
    <property type="entry name" value="UDP_G4E"/>
</dbReference>
<feature type="domain" description="NAD-dependent epimerase/dehydratase" evidence="12">
    <location>
        <begin position="3"/>
        <end position="250"/>
    </location>
</feature>
<dbReference type="PANTHER" id="PTHR43725:SF53">
    <property type="entry name" value="UDP-ARABINOSE 4-EPIMERASE 1"/>
    <property type="match status" value="1"/>
</dbReference>
<organism evidence="13 14">
    <name type="scientific">Palleronia aestuarii</name>
    <dbReference type="NCBI Taxonomy" id="568105"/>
    <lineage>
        <taxon>Bacteria</taxon>
        <taxon>Pseudomonadati</taxon>
        <taxon>Pseudomonadota</taxon>
        <taxon>Alphaproteobacteria</taxon>
        <taxon>Rhodobacterales</taxon>
        <taxon>Roseobacteraceae</taxon>
        <taxon>Palleronia</taxon>
    </lineage>
</organism>
<evidence type="ECO:0000256" key="7">
    <source>
        <dbReference type="ARBA" id="ARBA00023027"/>
    </source>
</evidence>
<keyword evidence="9" id="KW-0119">Carbohydrate metabolism</keyword>
<evidence type="ECO:0000256" key="1">
    <source>
        <dbReference type="ARBA" id="ARBA00000083"/>
    </source>
</evidence>
<dbReference type="InterPro" id="IPR036291">
    <property type="entry name" value="NAD(P)-bd_dom_sf"/>
</dbReference>
<evidence type="ECO:0000256" key="11">
    <source>
        <dbReference type="ARBA" id="ARBA00033067"/>
    </source>
</evidence>
<name>A0A2W7NK99_9RHOB</name>
<comment type="pathway">
    <text evidence="3">Carbohydrate metabolism; galactose metabolism.</text>
</comment>
<gene>
    <name evidence="13" type="ORF">LX81_01756</name>
</gene>
<evidence type="ECO:0000256" key="10">
    <source>
        <dbReference type="ARBA" id="ARBA00031367"/>
    </source>
</evidence>
<dbReference type="EMBL" id="QKZL01000005">
    <property type="protein sequence ID" value="PZX17124.1"/>
    <property type="molecule type" value="Genomic_DNA"/>
</dbReference>
<evidence type="ECO:0000313" key="13">
    <source>
        <dbReference type="EMBL" id="PZX17124.1"/>
    </source>
</evidence>
<dbReference type="NCBIfam" id="TIGR01179">
    <property type="entry name" value="galE"/>
    <property type="match status" value="1"/>
</dbReference>
<protein>
    <recommendedName>
        <fullName evidence="6">UDP-glucose 4-epimerase</fullName>
        <ecNumber evidence="5">5.1.3.2</ecNumber>
    </recommendedName>
    <alternativeName>
        <fullName evidence="11">Galactowaldenase</fullName>
    </alternativeName>
    <alternativeName>
        <fullName evidence="10">UDP-galactose 4-epimerase</fullName>
    </alternativeName>
</protein>
<dbReference type="Proteomes" id="UP000248916">
    <property type="component" value="Unassembled WGS sequence"/>
</dbReference>
<evidence type="ECO:0000256" key="4">
    <source>
        <dbReference type="ARBA" id="ARBA00007637"/>
    </source>
</evidence>
<evidence type="ECO:0000256" key="6">
    <source>
        <dbReference type="ARBA" id="ARBA00018569"/>
    </source>
</evidence>
<dbReference type="EC" id="5.1.3.2" evidence="5"/>
<evidence type="ECO:0000313" key="14">
    <source>
        <dbReference type="Proteomes" id="UP000248916"/>
    </source>
</evidence>
<dbReference type="UniPathway" id="UPA00214"/>
<dbReference type="InterPro" id="IPR020904">
    <property type="entry name" value="Sc_DH/Rdtase_CS"/>
</dbReference>
<sequence>MRILLTGGAGYVGSACFRHFRRQGIEAFVLDDLSEGHAGAVEADRLDVADIRDTDAVAAILRRRGIDHVVHLAALISVPDSITDPAGYWSVNTAGSMSLLEAMRAEGVGRIVFSSTAAVYAHGFDRPIREDDPIAPATPYGASKLAVEHLLEGYATGYGMAATALRYFNAAGADLDGRHGEAHRRESHAIPLVVEAALGNRAGFDVYGGEWDTPDGSCIRDFVSVIDLADAHLRALKRARPGVMARYNLGSGTGTSVREILAAAEAVTGRPVPSQVKPARPGDPARLIADTTRARTELGWTPRHSDAQSLLSAAIAWHGSYGLDHYLGTRIAAE</sequence>
<evidence type="ECO:0000256" key="2">
    <source>
        <dbReference type="ARBA" id="ARBA00001911"/>
    </source>
</evidence>
<evidence type="ECO:0000256" key="8">
    <source>
        <dbReference type="ARBA" id="ARBA00023235"/>
    </source>
</evidence>
<comment type="cofactor">
    <cofactor evidence="2">
        <name>NAD(+)</name>
        <dbReference type="ChEBI" id="CHEBI:57540"/>
    </cofactor>
</comment>
<dbReference type="PROSITE" id="PS00061">
    <property type="entry name" value="ADH_SHORT"/>
    <property type="match status" value="1"/>
</dbReference>
<keyword evidence="7" id="KW-0520">NAD</keyword>
<accession>A0A2W7NK99</accession>
<keyword evidence="8" id="KW-0413">Isomerase</keyword>
<comment type="catalytic activity">
    <reaction evidence="1">
        <text>UDP-alpha-D-glucose = UDP-alpha-D-galactose</text>
        <dbReference type="Rhea" id="RHEA:22168"/>
        <dbReference type="ChEBI" id="CHEBI:58885"/>
        <dbReference type="ChEBI" id="CHEBI:66914"/>
        <dbReference type="EC" id="5.1.3.2"/>
    </reaction>
</comment>